<dbReference type="Proteomes" id="UP000001072">
    <property type="component" value="Unassembled WGS sequence"/>
</dbReference>
<feature type="chain" id="PRO_5003321676" evidence="1">
    <location>
        <begin position="26"/>
        <end position="88"/>
    </location>
</feature>
<accession>F4RLW1</accession>
<dbReference type="InParanoid" id="F4RLW1"/>
<reference evidence="3" key="1">
    <citation type="journal article" date="2011" name="Proc. Natl. Acad. Sci. U.S.A.">
        <title>Obligate biotrophy features unraveled by the genomic analysis of rust fungi.</title>
        <authorList>
            <person name="Duplessis S."/>
            <person name="Cuomo C.A."/>
            <person name="Lin Y.-C."/>
            <person name="Aerts A."/>
            <person name="Tisserant E."/>
            <person name="Veneault-Fourrey C."/>
            <person name="Joly D.L."/>
            <person name="Hacquard S."/>
            <person name="Amselem J."/>
            <person name="Cantarel B.L."/>
            <person name="Chiu R."/>
            <person name="Coutinho P.M."/>
            <person name="Feau N."/>
            <person name="Field M."/>
            <person name="Frey P."/>
            <person name="Gelhaye E."/>
            <person name="Goldberg J."/>
            <person name="Grabherr M.G."/>
            <person name="Kodira C.D."/>
            <person name="Kohler A."/>
            <person name="Kuees U."/>
            <person name="Lindquist E.A."/>
            <person name="Lucas S.M."/>
            <person name="Mago R."/>
            <person name="Mauceli E."/>
            <person name="Morin E."/>
            <person name="Murat C."/>
            <person name="Pangilinan J.L."/>
            <person name="Park R."/>
            <person name="Pearson M."/>
            <person name="Quesneville H."/>
            <person name="Rouhier N."/>
            <person name="Sakthikumar S."/>
            <person name="Salamov A.A."/>
            <person name="Schmutz J."/>
            <person name="Selles B."/>
            <person name="Shapiro H."/>
            <person name="Tanguay P."/>
            <person name="Tuskan G.A."/>
            <person name="Henrissat B."/>
            <person name="Van de Peer Y."/>
            <person name="Rouze P."/>
            <person name="Ellis J.G."/>
            <person name="Dodds P.N."/>
            <person name="Schein J.E."/>
            <person name="Zhong S."/>
            <person name="Hamelin R.C."/>
            <person name="Grigoriev I.V."/>
            <person name="Szabo L.J."/>
            <person name="Martin F."/>
        </authorList>
    </citation>
    <scope>NUCLEOTIDE SEQUENCE [LARGE SCALE GENOMIC DNA]</scope>
    <source>
        <strain evidence="3">98AG31 / pathotype 3-4-7</strain>
    </source>
</reference>
<dbReference type="AlphaFoldDB" id="F4RLW1"/>
<protein>
    <submittedName>
        <fullName evidence="2">Secreted protein</fullName>
    </submittedName>
</protein>
<keyword evidence="3" id="KW-1185">Reference proteome</keyword>
<gene>
    <name evidence="2" type="ORF">MELLADRAFT_124256</name>
</gene>
<dbReference type="GeneID" id="18926707"/>
<proteinExistence type="predicted"/>
<dbReference type="EMBL" id="GL883107">
    <property type="protein sequence ID" value="EGG06689.1"/>
    <property type="molecule type" value="Genomic_DNA"/>
</dbReference>
<name>F4RLW1_MELLP</name>
<dbReference type="VEuPathDB" id="FungiDB:MELLADRAFT_124256"/>
<dbReference type="SMR" id="F4RLW1"/>
<keyword evidence="1" id="KW-0732">Signal</keyword>
<feature type="signal peptide" evidence="1">
    <location>
        <begin position="1"/>
        <end position="25"/>
    </location>
</feature>
<evidence type="ECO:0000313" key="3">
    <source>
        <dbReference type="Proteomes" id="UP000001072"/>
    </source>
</evidence>
<dbReference type="RefSeq" id="XP_007410129.1">
    <property type="nucleotide sequence ID" value="XM_007410067.1"/>
</dbReference>
<organism evidence="3">
    <name type="scientific">Melampsora larici-populina (strain 98AG31 / pathotype 3-4-7)</name>
    <name type="common">Poplar leaf rust fungus</name>
    <dbReference type="NCBI Taxonomy" id="747676"/>
    <lineage>
        <taxon>Eukaryota</taxon>
        <taxon>Fungi</taxon>
        <taxon>Dikarya</taxon>
        <taxon>Basidiomycota</taxon>
        <taxon>Pucciniomycotina</taxon>
        <taxon>Pucciniomycetes</taxon>
        <taxon>Pucciniales</taxon>
        <taxon>Melampsoraceae</taxon>
        <taxon>Melampsora</taxon>
    </lineage>
</organism>
<sequence length="88" mass="9805">MIGVQLRKMVLISLISSISIIPMMCEIVEDSEDIAGFSRFSKPRTSLEDDDQMQRSEPSTSCYNFFCTWTSTCIDIGCSGCAPTGRCY</sequence>
<dbReference type="KEGG" id="mlr:MELLADRAFT_124256"/>
<dbReference type="HOGENOM" id="CLU_183185_0_0_1"/>
<evidence type="ECO:0000256" key="1">
    <source>
        <dbReference type="SAM" id="SignalP"/>
    </source>
</evidence>
<evidence type="ECO:0000313" key="2">
    <source>
        <dbReference type="EMBL" id="EGG06689.1"/>
    </source>
</evidence>